<dbReference type="AlphaFoldDB" id="A0A8R1XJV7"/>
<evidence type="ECO:0000313" key="2">
    <source>
        <dbReference type="EnsemblMetazoa" id="OVOC10061.1"/>
    </source>
</evidence>
<dbReference type="EMBL" id="CMVM020000314">
    <property type="status" value="NOT_ANNOTATED_CDS"/>
    <property type="molecule type" value="Genomic_DNA"/>
</dbReference>
<reference evidence="2" key="2">
    <citation type="submission" date="2022-06" db="UniProtKB">
        <authorList>
            <consortium name="EnsemblMetazoa"/>
        </authorList>
    </citation>
    <scope>IDENTIFICATION</scope>
</reference>
<evidence type="ECO:0000313" key="3">
    <source>
        <dbReference type="Proteomes" id="UP000024404"/>
    </source>
</evidence>
<dbReference type="Proteomes" id="UP000024404">
    <property type="component" value="Unassembled WGS sequence"/>
</dbReference>
<keyword evidence="3" id="KW-1185">Reference proteome</keyword>
<evidence type="ECO:0000259" key="1">
    <source>
        <dbReference type="Pfam" id="PF01390"/>
    </source>
</evidence>
<dbReference type="EnsemblMetazoa" id="OVOC10061.1">
    <property type="protein sequence ID" value="OVOC10061.1"/>
    <property type="gene ID" value="WBGene00246870"/>
</dbReference>
<feature type="domain" description="SEA" evidence="1">
    <location>
        <begin position="16"/>
        <end position="98"/>
    </location>
</feature>
<reference evidence="3" key="1">
    <citation type="submission" date="2013-10" db="EMBL/GenBank/DDBJ databases">
        <title>Genome sequencing of Onchocerca volvulus.</title>
        <authorList>
            <person name="Cotton J."/>
            <person name="Tsai J."/>
            <person name="Stanley E."/>
            <person name="Tracey A."/>
            <person name="Holroyd N."/>
            <person name="Lustigman S."/>
            <person name="Berriman M."/>
        </authorList>
    </citation>
    <scope>NUCLEOTIDE SEQUENCE</scope>
</reference>
<name>A0A8R1XJV7_ONCVO</name>
<dbReference type="InterPro" id="IPR000082">
    <property type="entry name" value="SEA_dom"/>
</dbReference>
<sequence>MILVPSLFTATTFLAVYRFIINFTDLPYSNELRNPYTKQYIRISRQISNAFKNILASLPGQHNISIIGYRYQQVLGTLVTIEVTSRKAEPKLRKIIEKAIRTGYIGGYAVGFDGFEYYTLKGH</sequence>
<organism evidence="2 3">
    <name type="scientific">Onchocerca volvulus</name>
    <dbReference type="NCBI Taxonomy" id="6282"/>
    <lineage>
        <taxon>Eukaryota</taxon>
        <taxon>Metazoa</taxon>
        <taxon>Ecdysozoa</taxon>
        <taxon>Nematoda</taxon>
        <taxon>Chromadorea</taxon>
        <taxon>Rhabditida</taxon>
        <taxon>Spirurina</taxon>
        <taxon>Spiruromorpha</taxon>
        <taxon>Filarioidea</taxon>
        <taxon>Onchocercidae</taxon>
        <taxon>Onchocerca</taxon>
    </lineage>
</organism>
<dbReference type="OMA" id="YRFTINF"/>
<protein>
    <recommendedName>
        <fullName evidence="1">SEA domain-containing protein</fullName>
    </recommendedName>
</protein>
<dbReference type="Pfam" id="PF01390">
    <property type="entry name" value="SEA"/>
    <property type="match status" value="1"/>
</dbReference>
<accession>A0A8R1XJV7</accession>
<proteinExistence type="predicted"/>